<dbReference type="Proteomes" id="UP000034883">
    <property type="component" value="Chromosome"/>
</dbReference>
<evidence type="ECO:0000256" key="7">
    <source>
        <dbReference type="ARBA" id="ARBA00022967"/>
    </source>
</evidence>
<dbReference type="InterPro" id="IPR001133">
    <property type="entry name" value="NADH_UbQ_OxRdtase_chain4L/K"/>
</dbReference>
<keyword evidence="10" id="KW-1003">Cell membrane</keyword>
<proteinExistence type="inferred from homology"/>
<dbReference type="AlphaFoldDB" id="A0A0F6YJI3"/>
<evidence type="ECO:0000256" key="10">
    <source>
        <dbReference type="HAMAP-Rule" id="MF_01456"/>
    </source>
</evidence>
<comment type="function">
    <text evidence="1 10">NDH-1 shuttles electrons from NADH, via FMN and iron-sulfur (Fe-S) centers, to quinones in the respiratory chain. The immediate electron acceptor for the enzyme in this species is believed to be ubiquinone. Couples the redox reaction to proton translocation (for every two electrons transferred, four hydrogen ions are translocated across the cytoplasmic membrane), and thus conserves the redox energy in a proton gradient.</text>
</comment>
<dbReference type="Pfam" id="PF00420">
    <property type="entry name" value="Oxidored_q2"/>
    <property type="match status" value="1"/>
</dbReference>
<evidence type="ECO:0000256" key="3">
    <source>
        <dbReference type="ARBA" id="ARBA00010519"/>
    </source>
</evidence>
<evidence type="ECO:0000256" key="4">
    <source>
        <dbReference type="ARBA" id="ARBA00022448"/>
    </source>
</evidence>
<dbReference type="GO" id="GO:0042773">
    <property type="term" value="P:ATP synthesis coupled electron transport"/>
    <property type="evidence" value="ECO:0007669"/>
    <property type="project" value="InterPro"/>
</dbReference>
<comment type="subcellular location">
    <subcellularLocation>
        <location evidence="10">Cell membrane</location>
        <topology evidence="10">Multi-pass membrane protein</topology>
    </subcellularLocation>
    <subcellularLocation>
        <location evidence="2">Membrane</location>
        <topology evidence="2">Multi-pass membrane protein</topology>
    </subcellularLocation>
</comment>
<dbReference type="OrthoDB" id="9810120at2"/>
<keyword evidence="7 10" id="KW-1278">Translocase</keyword>
<dbReference type="STRING" id="927083.DB32_003277"/>
<dbReference type="KEGG" id="samy:DB32_003277"/>
<dbReference type="EC" id="7.1.1.-" evidence="10"/>
<dbReference type="NCBIfam" id="NF004323">
    <property type="entry name" value="PRK05715.1-5"/>
    <property type="match status" value="1"/>
</dbReference>
<comment type="catalytic activity">
    <reaction evidence="10">
        <text>a quinone + NADH + 5 H(+)(in) = a quinol + NAD(+) + 4 H(+)(out)</text>
        <dbReference type="Rhea" id="RHEA:57888"/>
        <dbReference type="ChEBI" id="CHEBI:15378"/>
        <dbReference type="ChEBI" id="CHEBI:24646"/>
        <dbReference type="ChEBI" id="CHEBI:57540"/>
        <dbReference type="ChEBI" id="CHEBI:57945"/>
        <dbReference type="ChEBI" id="CHEBI:132124"/>
    </reaction>
</comment>
<dbReference type="GO" id="GO:0005886">
    <property type="term" value="C:plasma membrane"/>
    <property type="evidence" value="ECO:0007669"/>
    <property type="project" value="UniProtKB-SubCell"/>
</dbReference>
<evidence type="ECO:0000256" key="2">
    <source>
        <dbReference type="ARBA" id="ARBA00004141"/>
    </source>
</evidence>
<evidence type="ECO:0000256" key="9">
    <source>
        <dbReference type="ARBA" id="ARBA00023136"/>
    </source>
</evidence>
<dbReference type="NCBIfam" id="NF004320">
    <property type="entry name" value="PRK05715.1-2"/>
    <property type="match status" value="1"/>
</dbReference>
<reference evidence="11 12" key="1">
    <citation type="submission" date="2015-03" db="EMBL/GenBank/DDBJ databases">
        <title>Genome assembly of Sandaracinus amylolyticus DSM 53668.</title>
        <authorList>
            <person name="Sharma G."/>
            <person name="Subramanian S."/>
        </authorList>
    </citation>
    <scope>NUCLEOTIDE SEQUENCE [LARGE SCALE GENOMIC DNA]</scope>
    <source>
        <strain evidence="11 12">DSM 53668</strain>
    </source>
</reference>
<sequence>MEIGLGTYLALAAVLFGIGALGFLTRRNMLLQLMSIEIMLNSVNLTLVAFNRWNPESHVGQVFAFFVIAVAAAEAAVGLAILISLFRLKKSVESDRADLLRH</sequence>
<evidence type="ECO:0000256" key="6">
    <source>
        <dbReference type="ARBA" id="ARBA00022719"/>
    </source>
</evidence>
<comment type="subunit">
    <text evidence="10">NDH-1 is composed of 14 different subunits. Subunits NuoA, H, J, K, L, M, N constitute the membrane sector of the complex.</text>
</comment>
<dbReference type="InterPro" id="IPR039428">
    <property type="entry name" value="NUOK/Mnh_C1-like"/>
</dbReference>
<dbReference type="NCBIfam" id="NF004321">
    <property type="entry name" value="PRK05715.1-3"/>
    <property type="match status" value="1"/>
</dbReference>
<dbReference type="PANTHER" id="PTHR11434:SF16">
    <property type="entry name" value="NADH-UBIQUINONE OXIDOREDUCTASE CHAIN 4L"/>
    <property type="match status" value="1"/>
</dbReference>
<evidence type="ECO:0000256" key="1">
    <source>
        <dbReference type="ARBA" id="ARBA00002378"/>
    </source>
</evidence>
<protein>
    <recommendedName>
        <fullName evidence="10">NADH-quinone oxidoreductase subunit K</fullName>
        <ecNumber evidence="10">7.1.1.-</ecNumber>
    </recommendedName>
    <alternativeName>
        <fullName evidence="10">NADH dehydrogenase I subunit K</fullName>
    </alternativeName>
    <alternativeName>
        <fullName evidence="10">NDH-1 subunit K</fullName>
    </alternativeName>
</protein>
<dbReference type="PANTHER" id="PTHR11434">
    <property type="entry name" value="NADH-UBIQUINONE OXIDOREDUCTASE SUBUNIT ND4L"/>
    <property type="match status" value="1"/>
</dbReference>
<evidence type="ECO:0000256" key="8">
    <source>
        <dbReference type="ARBA" id="ARBA00022989"/>
    </source>
</evidence>
<feature type="transmembrane region" description="Helical" evidence="10">
    <location>
        <begin position="62"/>
        <end position="86"/>
    </location>
</feature>
<keyword evidence="12" id="KW-1185">Reference proteome</keyword>
<organism evidence="11 12">
    <name type="scientific">Sandaracinus amylolyticus</name>
    <dbReference type="NCBI Taxonomy" id="927083"/>
    <lineage>
        <taxon>Bacteria</taxon>
        <taxon>Pseudomonadati</taxon>
        <taxon>Myxococcota</taxon>
        <taxon>Polyangia</taxon>
        <taxon>Polyangiales</taxon>
        <taxon>Sandaracinaceae</taxon>
        <taxon>Sandaracinus</taxon>
    </lineage>
</organism>
<keyword evidence="4 10" id="KW-0813">Transport</keyword>
<keyword evidence="6 10" id="KW-0874">Quinone</keyword>
<accession>A0A0F6YJI3</accession>
<keyword evidence="9 10" id="KW-0472">Membrane</keyword>
<dbReference type="EMBL" id="CP011125">
    <property type="protein sequence ID" value="AKF06128.1"/>
    <property type="molecule type" value="Genomic_DNA"/>
</dbReference>
<dbReference type="RefSeq" id="WP_053233332.1">
    <property type="nucleotide sequence ID" value="NZ_CP011125.1"/>
</dbReference>
<name>A0A0F6YJI3_9BACT</name>
<evidence type="ECO:0000313" key="12">
    <source>
        <dbReference type="Proteomes" id="UP000034883"/>
    </source>
</evidence>
<keyword evidence="5 10" id="KW-0812">Transmembrane</keyword>
<dbReference type="GO" id="GO:0048038">
    <property type="term" value="F:quinone binding"/>
    <property type="evidence" value="ECO:0007669"/>
    <property type="project" value="UniProtKB-KW"/>
</dbReference>
<gene>
    <name evidence="10" type="primary">nuoK</name>
    <name evidence="11" type="ORF">DB32_003277</name>
</gene>
<dbReference type="HAMAP" id="MF_01456">
    <property type="entry name" value="NDH1_NuoK"/>
    <property type="match status" value="1"/>
</dbReference>
<dbReference type="FunFam" id="1.10.287.3510:FF:000001">
    <property type="entry name" value="NADH-quinone oxidoreductase subunit K"/>
    <property type="match status" value="1"/>
</dbReference>
<feature type="transmembrane region" description="Helical" evidence="10">
    <location>
        <begin position="6"/>
        <end position="24"/>
    </location>
</feature>
<dbReference type="GO" id="GO:0030964">
    <property type="term" value="C:NADH dehydrogenase complex"/>
    <property type="evidence" value="ECO:0007669"/>
    <property type="project" value="TreeGrafter"/>
</dbReference>
<evidence type="ECO:0000256" key="5">
    <source>
        <dbReference type="ARBA" id="ARBA00022692"/>
    </source>
</evidence>
<comment type="similarity">
    <text evidence="3 10">Belongs to the complex I subunit 4L family.</text>
</comment>
<dbReference type="Gene3D" id="1.10.287.3510">
    <property type="match status" value="1"/>
</dbReference>
<keyword evidence="10 11" id="KW-0830">Ubiquinone</keyword>
<keyword evidence="8 10" id="KW-1133">Transmembrane helix</keyword>
<keyword evidence="10" id="KW-0520">NAD</keyword>
<dbReference type="GO" id="GO:0050136">
    <property type="term" value="F:NADH dehydrogenase (quinone) (non-electrogenic) activity"/>
    <property type="evidence" value="ECO:0007669"/>
    <property type="project" value="UniProtKB-UniRule"/>
</dbReference>
<evidence type="ECO:0000313" key="11">
    <source>
        <dbReference type="EMBL" id="AKF06128.1"/>
    </source>
</evidence>
<feature type="transmembrane region" description="Helical" evidence="10">
    <location>
        <begin position="31"/>
        <end position="50"/>
    </location>
</feature>